<dbReference type="AlphaFoldDB" id="A0A517NMG7"/>
<proteinExistence type="predicted"/>
<dbReference type="EMBL" id="CP036526">
    <property type="protein sequence ID" value="QDT08327.1"/>
    <property type="molecule type" value="Genomic_DNA"/>
</dbReference>
<sequence length="302" mass="33140">MTQNSAKNDNPPLRGEAVLVVGGGYLGSRVARAARDDGANTYVTTRNPDRAKAFSDAGLSPLVLDWTDRRSLAKLPSVSRILVAVSYDSSSSVGRYESQVGGLKNLLRATPASAKMCYISTTGVYHQSGGLWVDENSPAQPIRQGGRAHLDAEAQLHRHRPNDAWTILRLSGIYGPGRVPRAADVIAGRAIRSPSDGYLNLIHVDDAVTAVMATWQTQCRRLYVVSDDQPMIRGDFYREIARQCGAAEPNFLPPDPDAPVSMRSGSNKRIWNRRMKHDLVPKLRYPTYREGLADVLKCGSRN</sequence>
<feature type="domain" description="NAD-dependent epimerase/dehydratase" evidence="2">
    <location>
        <begin position="18"/>
        <end position="216"/>
    </location>
</feature>
<dbReference type="PANTHER" id="PTHR43574">
    <property type="entry name" value="EPIMERASE-RELATED"/>
    <property type="match status" value="1"/>
</dbReference>
<dbReference type="InterPro" id="IPR036291">
    <property type="entry name" value="NAD(P)-bd_dom_sf"/>
</dbReference>
<protein>
    <submittedName>
        <fullName evidence="3">NAD dependent epimerase/dehydratase family protein</fullName>
    </submittedName>
</protein>
<dbReference type="SUPFAM" id="SSF51735">
    <property type="entry name" value="NAD(P)-binding Rossmann-fold domains"/>
    <property type="match status" value="1"/>
</dbReference>
<evidence type="ECO:0000313" key="3">
    <source>
        <dbReference type="EMBL" id="QDT08327.1"/>
    </source>
</evidence>
<dbReference type="CDD" id="cd05266">
    <property type="entry name" value="SDR_a4"/>
    <property type="match status" value="1"/>
</dbReference>
<organism evidence="3 4">
    <name type="scientific">Stieleria marina</name>
    <dbReference type="NCBI Taxonomy" id="1930275"/>
    <lineage>
        <taxon>Bacteria</taxon>
        <taxon>Pseudomonadati</taxon>
        <taxon>Planctomycetota</taxon>
        <taxon>Planctomycetia</taxon>
        <taxon>Pirellulales</taxon>
        <taxon>Pirellulaceae</taxon>
        <taxon>Stieleria</taxon>
    </lineage>
</organism>
<dbReference type="Gene3D" id="3.40.50.720">
    <property type="entry name" value="NAD(P)-binding Rossmann-like Domain"/>
    <property type="match status" value="1"/>
</dbReference>
<reference evidence="3 4" key="1">
    <citation type="submission" date="2019-02" db="EMBL/GenBank/DDBJ databases">
        <title>Deep-cultivation of Planctomycetes and their phenomic and genomic characterization uncovers novel biology.</title>
        <authorList>
            <person name="Wiegand S."/>
            <person name="Jogler M."/>
            <person name="Boedeker C."/>
            <person name="Pinto D."/>
            <person name="Vollmers J."/>
            <person name="Rivas-Marin E."/>
            <person name="Kohn T."/>
            <person name="Peeters S.H."/>
            <person name="Heuer A."/>
            <person name="Rast P."/>
            <person name="Oberbeckmann S."/>
            <person name="Bunk B."/>
            <person name="Jeske O."/>
            <person name="Meyerdierks A."/>
            <person name="Storesund J.E."/>
            <person name="Kallscheuer N."/>
            <person name="Luecker S."/>
            <person name="Lage O.M."/>
            <person name="Pohl T."/>
            <person name="Merkel B.J."/>
            <person name="Hornburger P."/>
            <person name="Mueller R.-W."/>
            <person name="Bruemmer F."/>
            <person name="Labrenz M."/>
            <person name="Spormann A.M."/>
            <person name="Op den Camp H."/>
            <person name="Overmann J."/>
            <person name="Amann R."/>
            <person name="Jetten M.S.M."/>
            <person name="Mascher T."/>
            <person name="Medema M.H."/>
            <person name="Devos D.P."/>
            <person name="Kaster A.-K."/>
            <person name="Ovreas L."/>
            <person name="Rohde M."/>
            <person name="Galperin M.Y."/>
            <person name="Jogler C."/>
        </authorList>
    </citation>
    <scope>NUCLEOTIDE SEQUENCE [LARGE SCALE GENOMIC DNA]</scope>
    <source>
        <strain evidence="3 4">K23_9</strain>
    </source>
</reference>
<dbReference type="Pfam" id="PF01370">
    <property type="entry name" value="Epimerase"/>
    <property type="match status" value="1"/>
</dbReference>
<gene>
    <name evidence="3" type="ORF">K239x_02650</name>
</gene>
<name>A0A517NMG7_9BACT</name>
<dbReference type="RefSeq" id="WP_145415888.1">
    <property type="nucleotide sequence ID" value="NZ_CP036526.1"/>
</dbReference>
<evidence type="ECO:0000259" key="2">
    <source>
        <dbReference type="Pfam" id="PF01370"/>
    </source>
</evidence>
<dbReference type="InterPro" id="IPR001509">
    <property type="entry name" value="Epimerase_deHydtase"/>
</dbReference>
<keyword evidence="1" id="KW-0520">NAD</keyword>
<evidence type="ECO:0000256" key="1">
    <source>
        <dbReference type="ARBA" id="ARBA00023027"/>
    </source>
</evidence>
<keyword evidence="4" id="KW-1185">Reference proteome</keyword>
<evidence type="ECO:0000313" key="4">
    <source>
        <dbReference type="Proteomes" id="UP000319817"/>
    </source>
</evidence>
<dbReference type="OrthoDB" id="9808276at2"/>
<accession>A0A517NMG7</accession>
<dbReference type="Proteomes" id="UP000319817">
    <property type="component" value="Chromosome"/>
</dbReference>